<name>M3D9R6_SPHMS</name>
<feature type="region of interest" description="Disordered" evidence="4">
    <location>
        <begin position="30"/>
        <end position="49"/>
    </location>
</feature>
<evidence type="ECO:0000256" key="4">
    <source>
        <dbReference type="SAM" id="MobiDB-lite"/>
    </source>
</evidence>
<evidence type="ECO:0000313" key="5">
    <source>
        <dbReference type="EMBL" id="EMF14619.1"/>
    </source>
</evidence>
<dbReference type="GO" id="GO:0003735">
    <property type="term" value="F:structural constituent of ribosome"/>
    <property type="evidence" value="ECO:0007669"/>
    <property type="project" value="InterPro"/>
</dbReference>
<proteinExistence type="inferred from homology"/>
<dbReference type="RefSeq" id="XP_016762740.1">
    <property type="nucleotide sequence ID" value="XM_016904820.1"/>
</dbReference>
<dbReference type="HOGENOM" id="CLU_078264_0_0_1"/>
<comment type="similarity">
    <text evidence="1">Belongs to the universal ribosomal protein uS15 family.</text>
</comment>
<keyword evidence="6" id="KW-1185">Reference proteome</keyword>
<protein>
    <recommendedName>
        <fullName evidence="7">Ribosomal protein S15</fullName>
    </recommendedName>
</protein>
<dbReference type="Proteomes" id="UP000016931">
    <property type="component" value="Unassembled WGS sequence"/>
</dbReference>
<dbReference type="Gene3D" id="1.10.287.10">
    <property type="entry name" value="S15/NS1, RNA-binding"/>
    <property type="match status" value="1"/>
</dbReference>
<dbReference type="AlphaFoldDB" id="M3D9R6"/>
<dbReference type="eggNOG" id="KOG2815">
    <property type="taxonomic scope" value="Eukaryota"/>
</dbReference>
<dbReference type="SMART" id="SM01387">
    <property type="entry name" value="Ribosomal_S15"/>
    <property type="match status" value="1"/>
</dbReference>
<dbReference type="EMBL" id="KB456262">
    <property type="protein sequence ID" value="EMF14619.1"/>
    <property type="molecule type" value="Genomic_DNA"/>
</dbReference>
<dbReference type="STRING" id="692275.M3D9R6"/>
<gene>
    <name evidence="5" type="ORF">SEPMUDRAFT_148278</name>
</gene>
<keyword evidence="3" id="KW-0687">Ribonucleoprotein</keyword>
<dbReference type="InterPro" id="IPR009068">
    <property type="entry name" value="uS15_NS1_RNA-bd_sf"/>
</dbReference>
<dbReference type="GO" id="GO:0005840">
    <property type="term" value="C:ribosome"/>
    <property type="evidence" value="ECO:0007669"/>
    <property type="project" value="UniProtKB-KW"/>
</dbReference>
<feature type="compositionally biased region" description="Low complexity" evidence="4">
    <location>
        <begin position="30"/>
        <end position="41"/>
    </location>
</feature>
<feature type="region of interest" description="Disordered" evidence="4">
    <location>
        <begin position="138"/>
        <end position="172"/>
    </location>
</feature>
<dbReference type="GO" id="GO:0005737">
    <property type="term" value="C:cytoplasm"/>
    <property type="evidence" value="ECO:0007669"/>
    <property type="project" value="UniProtKB-ARBA"/>
</dbReference>
<dbReference type="PANTHER" id="PTHR23321">
    <property type="entry name" value="RIBOSOMAL PROTEIN S15, BACTERIAL AND ORGANELLAR"/>
    <property type="match status" value="1"/>
</dbReference>
<organism evidence="5 6">
    <name type="scientific">Sphaerulina musiva (strain SO2202)</name>
    <name type="common">Poplar stem canker fungus</name>
    <name type="synonym">Septoria musiva</name>
    <dbReference type="NCBI Taxonomy" id="692275"/>
    <lineage>
        <taxon>Eukaryota</taxon>
        <taxon>Fungi</taxon>
        <taxon>Dikarya</taxon>
        <taxon>Ascomycota</taxon>
        <taxon>Pezizomycotina</taxon>
        <taxon>Dothideomycetes</taxon>
        <taxon>Dothideomycetidae</taxon>
        <taxon>Mycosphaerellales</taxon>
        <taxon>Mycosphaerellaceae</taxon>
        <taxon>Sphaerulina</taxon>
    </lineage>
</organism>
<dbReference type="Pfam" id="PF00312">
    <property type="entry name" value="Ribosomal_S15"/>
    <property type="match status" value="1"/>
</dbReference>
<sequence length="366" mass="40224">MPPRIPVAQCLRASSITPSPVPFVSITRSFSATPSSSASTAKQRRRHRDPYAIAQAKAKKAANLSRQEVLTKERVGSLGDPVRGVTTAFVQSFDTALPPESGASTPSLQTGTDPAVKAETDNHLNFYLTKEELARGIGRSQWLSSPSIQDEPDESESRSEQDGGQNRPRGDSADIMEAMFADESRGSGTRSSDWTRSMSALADLTTDVTPEARQKRLEEESTTAEEALRRISSLSLGSSKDRLRVNKQRCIEVFGRHNTEQTLSPRLASAATTGGEQQKVERVGADTGSSEVQIAILTAKIRAVADFLETRGTMDKHNKRNLRLLVHRRAKLLKYLRRKERGGPRWQNLVEKLGLSDGTWKGEITL</sequence>
<accession>M3D9R6</accession>
<dbReference type="InterPro" id="IPR000589">
    <property type="entry name" value="Ribosomal_uS15"/>
</dbReference>
<dbReference type="GO" id="GO:1990904">
    <property type="term" value="C:ribonucleoprotein complex"/>
    <property type="evidence" value="ECO:0007669"/>
    <property type="project" value="UniProtKB-KW"/>
</dbReference>
<feature type="compositionally biased region" description="Polar residues" evidence="4">
    <location>
        <begin position="102"/>
        <end position="112"/>
    </location>
</feature>
<dbReference type="OrthoDB" id="441444at2759"/>
<dbReference type="OMA" id="HLQEHRN"/>
<evidence type="ECO:0000256" key="1">
    <source>
        <dbReference type="ARBA" id="ARBA00008434"/>
    </source>
</evidence>
<dbReference type="GO" id="GO:0006412">
    <property type="term" value="P:translation"/>
    <property type="evidence" value="ECO:0007669"/>
    <property type="project" value="InterPro"/>
</dbReference>
<evidence type="ECO:0000256" key="2">
    <source>
        <dbReference type="ARBA" id="ARBA00022980"/>
    </source>
</evidence>
<dbReference type="CDD" id="cd00353">
    <property type="entry name" value="Ribosomal_S15p_S13e"/>
    <property type="match status" value="1"/>
</dbReference>
<evidence type="ECO:0000313" key="6">
    <source>
        <dbReference type="Proteomes" id="UP000016931"/>
    </source>
</evidence>
<evidence type="ECO:0008006" key="7">
    <source>
        <dbReference type="Google" id="ProtNLM"/>
    </source>
</evidence>
<feature type="region of interest" description="Disordered" evidence="4">
    <location>
        <begin position="96"/>
        <end position="115"/>
    </location>
</feature>
<dbReference type="SUPFAM" id="SSF47060">
    <property type="entry name" value="S15/NS1 RNA-binding domain"/>
    <property type="match status" value="1"/>
</dbReference>
<dbReference type="PANTHER" id="PTHR23321:SF26">
    <property type="entry name" value="SMALL RIBOSOMAL SUBUNIT PROTEIN US15M"/>
    <property type="match status" value="1"/>
</dbReference>
<keyword evidence="2" id="KW-0689">Ribosomal protein</keyword>
<evidence type="ECO:0000256" key="3">
    <source>
        <dbReference type="ARBA" id="ARBA00023274"/>
    </source>
</evidence>
<reference evidence="5 6" key="1">
    <citation type="journal article" date="2012" name="PLoS Pathog.">
        <title>Diverse lifestyles and strategies of plant pathogenesis encoded in the genomes of eighteen Dothideomycetes fungi.</title>
        <authorList>
            <person name="Ohm R.A."/>
            <person name="Feau N."/>
            <person name="Henrissat B."/>
            <person name="Schoch C.L."/>
            <person name="Horwitz B.A."/>
            <person name="Barry K.W."/>
            <person name="Condon B.J."/>
            <person name="Copeland A.C."/>
            <person name="Dhillon B."/>
            <person name="Glaser F."/>
            <person name="Hesse C.N."/>
            <person name="Kosti I."/>
            <person name="LaButti K."/>
            <person name="Lindquist E.A."/>
            <person name="Lucas S."/>
            <person name="Salamov A.A."/>
            <person name="Bradshaw R.E."/>
            <person name="Ciuffetti L."/>
            <person name="Hamelin R.C."/>
            <person name="Kema G.H.J."/>
            <person name="Lawrence C."/>
            <person name="Scott J.A."/>
            <person name="Spatafora J.W."/>
            <person name="Turgeon B.G."/>
            <person name="de Wit P.J.G.M."/>
            <person name="Zhong S."/>
            <person name="Goodwin S.B."/>
            <person name="Grigoriev I.V."/>
        </authorList>
    </citation>
    <scope>NUCLEOTIDE SEQUENCE [LARGE SCALE GENOMIC DNA]</scope>
    <source>
        <strain evidence="5 6">SO2202</strain>
    </source>
</reference>
<dbReference type="InterPro" id="IPR005290">
    <property type="entry name" value="Ribosomal_uS15_bac-type"/>
</dbReference>
<dbReference type="GeneID" id="27901957"/>